<proteinExistence type="predicted"/>
<dbReference type="Proteomes" id="UP000298663">
    <property type="component" value="Unassembled WGS sequence"/>
</dbReference>
<gene>
    <name evidence="1" type="ORF">L596_025968</name>
</gene>
<reference evidence="1 2" key="2">
    <citation type="journal article" date="2019" name="G3 (Bethesda)">
        <title>Hybrid Assembly of the Genome of the Entomopathogenic Nematode Steinernema carpocapsae Identifies the X-Chromosome.</title>
        <authorList>
            <person name="Serra L."/>
            <person name="Macchietto M."/>
            <person name="Macias-Munoz A."/>
            <person name="McGill C.J."/>
            <person name="Rodriguez I.M."/>
            <person name="Rodriguez B."/>
            <person name="Murad R."/>
            <person name="Mortazavi A."/>
        </authorList>
    </citation>
    <scope>NUCLEOTIDE SEQUENCE [LARGE SCALE GENOMIC DNA]</scope>
    <source>
        <strain evidence="1 2">ALL</strain>
    </source>
</reference>
<keyword evidence="2" id="KW-1185">Reference proteome</keyword>
<dbReference type="EMBL" id="AZBU02000009">
    <property type="protein sequence ID" value="TKR65581.1"/>
    <property type="molecule type" value="Genomic_DNA"/>
</dbReference>
<name>A0A4U5M9B6_STECR</name>
<organism evidence="1 2">
    <name type="scientific">Steinernema carpocapsae</name>
    <name type="common">Entomopathogenic nematode</name>
    <dbReference type="NCBI Taxonomy" id="34508"/>
    <lineage>
        <taxon>Eukaryota</taxon>
        <taxon>Metazoa</taxon>
        <taxon>Ecdysozoa</taxon>
        <taxon>Nematoda</taxon>
        <taxon>Chromadorea</taxon>
        <taxon>Rhabditida</taxon>
        <taxon>Tylenchina</taxon>
        <taxon>Panagrolaimomorpha</taxon>
        <taxon>Strongyloidoidea</taxon>
        <taxon>Steinernematidae</taxon>
        <taxon>Steinernema</taxon>
    </lineage>
</organism>
<evidence type="ECO:0008006" key="3">
    <source>
        <dbReference type="Google" id="ProtNLM"/>
    </source>
</evidence>
<comment type="caution">
    <text evidence="1">The sequence shown here is derived from an EMBL/GenBank/DDBJ whole genome shotgun (WGS) entry which is preliminary data.</text>
</comment>
<dbReference type="AlphaFoldDB" id="A0A4U5M9B6"/>
<evidence type="ECO:0000313" key="1">
    <source>
        <dbReference type="EMBL" id="TKR65581.1"/>
    </source>
</evidence>
<protein>
    <recommendedName>
        <fullName evidence="3">Ubiquitin-like protease family profile domain-containing protein</fullName>
    </recommendedName>
</protein>
<accession>A0A4U5M9B6</accession>
<evidence type="ECO:0000313" key="2">
    <source>
        <dbReference type="Proteomes" id="UP000298663"/>
    </source>
</evidence>
<dbReference type="Gene3D" id="3.40.395.10">
    <property type="entry name" value="Adenoviral Proteinase, Chain A"/>
    <property type="match status" value="1"/>
</dbReference>
<dbReference type="SUPFAM" id="SSF54001">
    <property type="entry name" value="Cysteine proteinases"/>
    <property type="match status" value="1"/>
</dbReference>
<sequence>MDDLGSGDIFLPILHLDHWVLASFHPNETAIRYYDTKGGVPPPNVTNRLRKILEILGLPVVPMPTCRHRYSTSKRIATIAELMSACWQRD</sequence>
<reference evidence="1 2" key="1">
    <citation type="journal article" date="2015" name="Genome Biol.">
        <title>Comparative genomics of Steinernema reveals deeply conserved gene regulatory networks.</title>
        <authorList>
            <person name="Dillman A.R."/>
            <person name="Macchietto M."/>
            <person name="Porter C.F."/>
            <person name="Rogers A."/>
            <person name="Williams B."/>
            <person name="Antoshechkin I."/>
            <person name="Lee M.M."/>
            <person name="Goodwin Z."/>
            <person name="Lu X."/>
            <person name="Lewis E.E."/>
            <person name="Goodrich-Blair H."/>
            <person name="Stock S.P."/>
            <person name="Adams B.J."/>
            <person name="Sternberg P.W."/>
            <person name="Mortazavi A."/>
        </authorList>
    </citation>
    <scope>NUCLEOTIDE SEQUENCE [LARGE SCALE GENOMIC DNA]</scope>
    <source>
        <strain evidence="1 2">ALL</strain>
    </source>
</reference>
<dbReference type="InterPro" id="IPR038765">
    <property type="entry name" value="Papain-like_cys_pep_sf"/>
</dbReference>